<name>A0A846WTJ5_9ACTN</name>
<gene>
    <name evidence="1" type="ORF">HGA05_25750</name>
</gene>
<organism evidence="1 2">
    <name type="scientific">Gordonia polyisoprenivorans</name>
    <dbReference type="NCBI Taxonomy" id="84595"/>
    <lineage>
        <taxon>Bacteria</taxon>
        <taxon>Bacillati</taxon>
        <taxon>Actinomycetota</taxon>
        <taxon>Actinomycetes</taxon>
        <taxon>Mycobacteriales</taxon>
        <taxon>Gordoniaceae</taxon>
        <taxon>Gordonia</taxon>
    </lineage>
</organism>
<sequence>MSEASLRALRKRSSKPPVGLYMWESEKHEIYIGISNASVCTRLRQHVANYPEANIQRFRYRANAGNRSALRDIERDLIHDALAQGFTVFNREHSAVIHGASVFDDKISVERQQAWFHDPVGQNSSISRALSRTASDEARARKRFEKFVKLPFADDVLDALSLYLRACTPFPEETENEYWSLTCLPQWSDKRIVTLNMGYLEMFYAHHDPRKKRTSIYVGADSPTLPPARTWLRNWRSGMKRRGLVHAIGAPNEEGLEFTSVESFIEVMTTSPEVRQAVARFALDRMRKGRVAGRYRDAHNVLLADSALDRATRWTPATFGSPH</sequence>
<evidence type="ECO:0008006" key="3">
    <source>
        <dbReference type="Google" id="ProtNLM"/>
    </source>
</evidence>
<accession>A0A846WTJ5</accession>
<proteinExistence type="predicted"/>
<dbReference type="AlphaFoldDB" id="A0A846WTJ5"/>
<dbReference type="RefSeq" id="WP_138944158.1">
    <property type="nucleotide sequence ID" value="NZ_JAAXPC010000026.1"/>
</dbReference>
<evidence type="ECO:0000313" key="1">
    <source>
        <dbReference type="EMBL" id="NKY04969.1"/>
    </source>
</evidence>
<dbReference type="Proteomes" id="UP000563898">
    <property type="component" value="Unassembled WGS sequence"/>
</dbReference>
<comment type="caution">
    <text evidence="1">The sequence shown here is derived from an EMBL/GenBank/DDBJ whole genome shotgun (WGS) entry which is preliminary data.</text>
</comment>
<reference evidence="1 2" key="1">
    <citation type="submission" date="2020-04" db="EMBL/GenBank/DDBJ databases">
        <title>MicrobeNet Type strains.</title>
        <authorList>
            <person name="Nicholson A.C."/>
        </authorList>
    </citation>
    <scope>NUCLEOTIDE SEQUENCE [LARGE SCALE GENOMIC DNA]</scope>
    <source>
        <strain evidence="1 2">ATCC BAA-14</strain>
    </source>
</reference>
<evidence type="ECO:0000313" key="2">
    <source>
        <dbReference type="Proteomes" id="UP000563898"/>
    </source>
</evidence>
<dbReference type="EMBL" id="JAAXPC010000026">
    <property type="protein sequence ID" value="NKY04969.1"/>
    <property type="molecule type" value="Genomic_DNA"/>
</dbReference>
<protein>
    <recommendedName>
        <fullName evidence="3">GIY-YIG domain-containing protein</fullName>
    </recommendedName>
</protein>